<feature type="chain" id="PRO_5026229739" evidence="5">
    <location>
        <begin position="18"/>
        <end position="198"/>
    </location>
</feature>
<dbReference type="EMBL" id="CM015718">
    <property type="protein sequence ID" value="KAF3692361.1"/>
    <property type="molecule type" value="Genomic_DNA"/>
</dbReference>
<proteinExistence type="inferred from homology"/>
<dbReference type="Proteomes" id="UP000503349">
    <property type="component" value="Chromosome 7"/>
</dbReference>
<evidence type="ECO:0000256" key="1">
    <source>
        <dbReference type="ARBA" id="ARBA00007824"/>
    </source>
</evidence>
<protein>
    <submittedName>
        <fullName evidence="7">HRAS-like suppressor 2</fullName>
    </submittedName>
</protein>
<dbReference type="AlphaFoldDB" id="A0A6G1PPT8"/>
<dbReference type="InterPro" id="IPR007053">
    <property type="entry name" value="LRAT_dom"/>
</dbReference>
<evidence type="ECO:0000259" key="6">
    <source>
        <dbReference type="PROSITE" id="PS51934"/>
    </source>
</evidence>
<dbReference type="PANTHER" id="PTHR13943:SF77">
    <property type="entry name" value="LRAT DOMAIN-CONTAINING PROTEIN"/>
    <property type="match status" value="1"/>
</dbReference>
<evidence type="ECO:0000256" key="4">
    <source>
        <dbReference type="ARBA" id="ARBA00023098"/>
    </source>
</evidence>
<dbReference type="GO" id="GO:0004623">
    <property type="term" value="F:phospholipase A2 activity"/>
    <property type="evidence" value="ECO:0007669"/>
    <property type="project" value="TreeGrafter"/>
</dbReference>
<evidence type="ECO:0000313" key="7">
    <source>
        <dbReference type="EMBL" id="KAF3692361.1"/>
    </source>
</evidence>
<dbReference type="Gene3D" id="3.90.1720.10">
    <property type="entry name" value="endopeptidase domain like (from Nostoc punctiforme)"/>
    <property type="match status" value="1"/>
</dbReference>
<keyword evidence="8" id="KW-1185">Reference proteome</keyword>
<dbReference type="GO" id="GO:0070292">
    <property type="term" value="P:N-acylphosphatidylethanolamine metabolic process"/>
    <property type="evidence" value="ECO:0007669"/>
    <property type="project" value="TreeGrafter"/>
</dbReference>
<gene>
    <name evidence="7" type="ORF">EXN66_Car008037</name>
</gene>
<accession>A0A6G1PPT8</accession>
<dbReference type="GO" id="GO:0005737">
    <property type="term" value="C:cytoplasm"/>
    <property type="evidence" value="ECO:0007669"/>
    <property type="project" value="TreeGrafter"/>
</dbReference>
<dbReference type="GO" id="GO:0008970">
    <property type="term" value="F:phospholipase A1 activity"/>
    <property type="evidence" value="ECO:0007669"/>
    <property type="project" value="TreeGrafter"/>
</dbReference>
<reference evidence="8" key="2">
    <citation type="submission" date="2019-02" db="EMBL/GenBank/DDBJ databases">
        <title>Opniocepnalus argus Var Kimnra genome.</title>
        <authorList>
            <person name="Zhou C."/>
            <person name="Xiao S."/>
        </authorList>
    </citation>
    <scope>NUCLEOTIDE SEQUENCE [LARGE SCALE GENOMIC DNA]</scope>
</reference>
<feature type="domain" description="LRAT" evidence="6">
    <location>
        <begin position="31"/>
        <end position="155"/>
    </location>
</feature>
<keyword evidence="4" id="KW-0443">Lipid metabolism</keyword>
<evidence type="ECO:0000256" key="2">
    <source>
        <dbReference type="ARBA" id="ARBA00022679"/>
    </source>
</evidence>
<dbReference type="PROSITE" id="PS51934">
    <property type="entry name" value="LRAT"/>
    <property type="match status" value="1"/>
</dbReference>
<comment type="similarity">
    <text evidence="1">Belongs to the H-rev107 family.</text>
</comment>
<sequence length="198" mass="22092">MVLVAVILLLAATGINSEYSFGDIISFERSCPCMSTLTYKHFAIYVGNKEIDGKESGKDIYQRTGPVFAINPLQLSDCIFSKLEDERQPSIFGAKNVEKKDNYLDGFEMFTAGPEDKIIERIQETKGNCNTYNPISNNCEHLATYIRYGVRVSLQLNTSGENLCKNNPLICPILTDIKAALQNEAQCHKCVQSSKFEG</sequence>
<dbReference type="Pfam" id="PF04970">
    <property type="entry name" value="LRAT"/>
    <property type="match status" value="1"/>
</dbReference>
<evidence type="ECO:0000256" key="5">
    <source>
        <dbReference type="SAM" id="SignalP"/>
    </source>
</evidence>
<name>A0A6G1PPT8_CHAAH</name>
<evidence type="ECO:0000313" key="8">
    <source>
        <dbReference type="Proteomes" id="UP000503349"/>
    </source>
</evidence>
<keyword evidence="5" id="KW-0732">Signal</keyword>
<organism evidence="7 8">
    <name type="scientific">Channa argus</name>
    <name type="common">Northern snakehead</name>
    <name type="synonym">Ophicephalus argus</name>
    <dbReference type="NCBI Taxonomy" id="215402"/>
    <lineage>
        <taxon>Eukaryota</taxon>
        <taxon>Metazoa</taxon>
        <taxon>Chordata</taxon>
        <taxon>Craniata</taxon>
        <taxon>Vertebrata</taxon>
        <taxon>Euteleostomi</taxon>
        <taxon>Actinopterygii</taxon>
        <taxon>Neopterygii</taxon>
        <taxon>Teleostei</taxon>
        <taxon>Neoteleostei</taxon>
        <taxon>Acanthomorphata</taxon>
        <taxon>Anabantaria</taxon>
        <taxon>Anabantiformes</taxon>
        <taxon>Channoidei</taxon>
        <taxon>Channidae</taxon>
        <taxon>Channa</taxon>
    </lineage>
</organism>
<dbReference type="PANTHER" id="PTHR13943">
    <property type="entry name" value="HRAS-LIKE SUPPRESSOR - RELATED"/>
    <property type="match status" value="1"/>
</dbReference>
<keyword evidence="3" id="KW-0378">Hydrolase</keyword>
<dbReference type="InterPro" id="IPR051496">
    <property type="entry name" value="H-rev107_PLA/AT"/>
</dbReference>
<reference evidence="7 8" key="1">
    <citation type="submission" date="2019-02" db="EMBL/GenBank/DDBJ databases">
        <title>Opniocepnalus argus genome.</title>
        <authorList>
            <person name="Zhou C."/>
            <person name="Xiao S."/>
        </authorList>
    </citation>
    <scope>NUCLEOTIDE SEQUENCE [LARGE SCALE GENOMIC DNA]</scope>
    <source>
        <strain evidence="7">OARG1902GOOAL</strain>
        <tissue evidence="7">Muscle</tissue>
    </source>
</reference>
<keyword evidence="2" id="KW-0808">Transferase</keyword>
<feature type="signal peptide" evidence="5">
    <location>
        <begin position="1"/>
        <end position="17"/>
    </location>
</feature>
<dbReference type="GO" id="GO:0016410">
    <property type="term" value="F:N-acyltransferase activity"/>
    <property type="evidence" value="ECO:0007669"/>
    <property type="project" value="TreeGrafter"/>
</dbReference>
<evidence type="ECO:0000256" key="3">
    <source>
        <dbReference type="ARBA" id="ARBA00022801"/>
    </source>
</evidence>